<evidence type="ECO:0000313" key="3">
    <source>
        <dbReference type="EMBL" id="MCR0981125.1"/>
    </source>
</evidence>
<protein>
    <submittedName>
        <fullName evidence="3">Tautomerase family protein</fullName>
    </submittedName>
</protein>
<feature type="domain" description="4-oxalocrotonate tautomerase-like" evidence="2">
    <location>
        <begin position="2"/>
        <end position="53"/>
    </location>
</feature>
<evidence type="ECO:0000256" key="1">
    <source>
        <dbReference type="ARBA" id="ARBA00023235"/>
    </source>
</evidence>
<dbReference type="InterPro" id="IPR014347">
    <property type="entry name" value="Tautomerase/MIF_sf"/>
</dbReference>
<dbReference type="RefSeq" id="WP_257714804.1">
    <property type="nucleotide sequence ID" value="NZ_JANJOU010000002.1"/>
</dbReference>
<name>A0ABT1WZ47_9PROT</name>
<evidence type="ECO:0000259" key="2">
    <source>
        <dbReference type="Pfam" id="PF01361"/>
    </source>
</evidence>
<evidence type="ECO:0000313" key="4">
    <source>
        <dbReference type="Proteomes" id="UP001524642"/>
    </source>
</evidence>
<dbReference type="InterPro" id="IPR017284">
    <property type="entry name" value="Tautomerase_PptA"/>
</dbReference>
<keyword evidence="4" id="KW-1185">Reference proteome</keyword>
<dbReference type="SUPFAM" id="SSF55331">
    <property type="entry name" value="Tautomerase/MIF"/>
    <property type="match status" value="1"/>
</dbReference>
<dbReference type="Gene3D" id="3.30.429.10">
    <property type="entry name" value="Macrophage Migration Inhibitory Factor"/>
    <property type="match status" value="1"/>
</dbReference>
<sequence>MPHVVVKLYAGRSEQQKARIAELVAQAIIDGAGSSEGSVSVAIEDVQPDQWTAEVYEPDIQGRQDKLYKMPGYGPLAGVPLPSR</sequence>
<dbReference type="Pfam" id="PF01361">
    <property type="entry name" value="Tautomerase"/>
    <property type="match status" value="1"/>
</dbReference>
<dbReference type="InterPro" id="IPR004370">
    <property type="entry name" value="4-OT-like_dom"/>
</dbReference>
<proteinExistence type="predicted"/>
<accession>A0ABT1WZ47</accession>
<dbReference type="PIRSF" id="PIRSF037799">
    <property type="entry name" value="Tautomer_YdcE_prd"/>
    <property type="match status" value="1"/>
</dbReference>
<dbReference type="Proteomes" id="UP001524642">
    <property type="component" value="Unassembled WGS sequence"/>
</dbReference>
<keyword evidence="1" id="KW-0413">Isomerase</keyword>
<gene>
    <name evidence="3" type="ORF">NRP21_03570</name>
</gene>
<reference evidence="3 4" key="1">
    <citation type="submission" date="2022-06" db="EMBL/GenBank/DDBJ databases">
        <title>Roseomonas CN29.</title>
        <authorList>
            <person name="Cheng Y."/>
            <person name="He X."/>
        </authorList>
    </citation>
    <scope>NUCLEOTIDE SEQUENCE [LARGE SCALE GENOMIC DNA]</scope>
    <source>
        <strain evidence="3 4">CN29</strain>
    </source>
</reference>
<dbReference type="EMBL" id="JANJOU010000002">
    <property type="protein sequence ID" value="MCR0981125.1"/>
    <property type="molecule type" value="Genomic_DNA"/>
</dbReference>
<comment type="caution">
    <text evidence="3">The sequence shown here is derived from an EMBL/GenBank/DDBJ whole genome shotgun (WGS) entry which is preliminary data.</text>
</comment>
<organism evidence="3 4">
    <name type="scientific">Roseomonas populi</name>
    <dbReference type="NCBI Taxonomy" id="3121582"/>
    <lineage>
        <taxon>Bacteria</taxon>
        <taxon>Pseudomonadati</taxon>
        <taxon>Pseudomonadota</taxon>
        <taxon>Alphaproteobacteria</taxon>
        <taxon>Acetobacterales</taxon>
        <taxon>Roseomonadaceae</taxon>
        <taxon>Roseomonas</taxon>
    </lineage>
</organism>